<feature type="transmembrane region" description="Helical" evidence="7">
    <location>
        <begin position="180"/>
        <end position="204"/>
    </location>
</feature>
<keyword evidence="3 7" id="KW-0812">Transmembrane</keyword>
<evidence type="ECO:0000313" key="9">
    <source>
        <dbReference type="EMBL" id="ELR21735.1"/>
    </source>
</evidence>
<dbReference type="InterPro" id="IPR011701">
    <property type="entry name" value="MFS"/>
</dbReference>
<dbReference type="Gene3D" id="1.20.1250.20">
    <property type="entry name" value="MFS general substrate transporter like domains"/>
    <property type="match status" value="1"/>
</dbReference>
<dbReference type="PANTHER" id="PTHR23510:SF3">
    <property type="entry name" value="MAJOR FACILITATOR SUPERFAMILY DOMAIN-CONTAINING PROTEIN 8"/>
    <property type="match status" value="1"/>
</dbReference>
<dbReference type="Proteomes" id="UP000011083">
    <property type="component" value="Unassembled WGS sequence"/>
</dbReference>
<dbReference type="KEGG" id="acan:ACA1_384700"/>
<dbReference type="Pfam" id="PF07690">
    <property type="entry name" value="MFS_1"/>
    <property type="match status" value="1"/>
</dbReference>
<dbReference type="InterPro" id="IPR020846">
    <property type="entry name" value="MFS_dom"/>
</dbReference>
<feature type="transmembrane region" description="Helical" evidence="7">
    <location>
        <begin position="485"/>
        <end position="504"/>
    </location>
</feature>
<feature type="transmembrane region" description="Helical" evidence="7">
    <location>
        <begin position="450"/>
        <end position="473"/>
    </location>
</feature>
<dbReference type="PANTHER" id="PTHR23510">
    <property type="entry name" value="INNER MEMBRANE TRANSPORT PROTEIN YAJR"/>
    <property type="match status" value="1"/>
</dbReference>
<evidence type="ECO:0000256" key="1">
    <source>
        <dbReference type="ARBA" id="ARBA00004127"/>
    </source>
</evidence>
<dbReference type="GO" id="GO:0022857">
    <property type="term" value="F:transmembrane transporter activity"/>
    <property type="evidence" value="ECO:0007669"/>
    <property type="project" value="InterPro"/>
</dbReference>
<feature type="transmembrane region" description="Helical" evidence="7">
    <location>
        <begin position="258"/>
        <end position="280"/>
    </location>
</feature>
<feature type="transmembrane region" description="Helical" evidence="7">
    <location>
        <begin position="216"/>
        <end position="238"/>
    </location>
</feature>
<feature type="transmembrane region" description="Helical" evidence="7">
    <location>
        <begin position="510"/>
        <end position="527"/>
    </location>
</feature>
<feature type="transmembrane region" description="Helical" evidence="7">
    <location>
        <begin position="392"/>
        <end position="413"/>
    </location>
</feature>
<dbReference type="AlphaFoldDB" id="L8H981"/>
<keyword evidence="5 7" id="KW-0472">Membrane</keyword>
<dbReference type="OMA" id="WINVIMG"/>
<dbReference type="PROSITE" id="PS50850">
    <property type="entry name" value="MFS"/>
    <property type="match status" value="1"/>
</dbReference>
<dbReference type="VEuPathDB" id="AmoebaDB:ACA1_384700"/>
<evidence type="ECO:0000256" key="7">
    <source>
        <dbReference type="SAM" id="Phobius"/>
    </source>
</evidence>
<evidence type="ECO:0000256" key="4">
    <source>
        <dbReference type="ARBA" id="ARBA00022989"/>
    </source>
</evidence>
<evidence type="ECO:0000256" key="6">
    <source>
        <dbReference type="SAM" id="MobiDB-lite"/>
    </source>
</evidence>
<keyword evidence="10" id="KW-1185">Reference proteome</keyword>
<evidence type="ECO:0000259" key="8">
    <source>
        <dbReference type="PROSITE" id="PS50850"/>
    </source>
</evidence>
<evidence type="ECO:0000256" key="2">
    <source>
        <dbReference type="ARBA" id="ARBA00022448"/>
    </source>
</evidence>
<sequence length="547" mass="59478">MLLSAGTPVRNFEDDDEDGWGLNINDRGRHGGDYDYDGDIDDALLLHPAKRKRWYDRVLDFLRAHWRPQVLAVLFILFLAEAARGIVLPTISTYVDKARPSTHPFFASTSFLVGGDKSQLGLAISLFSVGRLVGAPVLGWWYSVNHFLYNKRSALEVLTVALLIGVAGNIMFSFAAVSGIYVLLISRVIIGFSTGTLSVARAHIAAQTTKDERTRFMGYAGAVQFIGFGLMPGANIMFSNVDVNIGEMPLNSLTAPGFVIAVLNIIALVLDFALFSSYFAPTPADDRATIVVPHNGNGKGNDKHEQNARGRTESKPPHKPHEDVEAFSADGEPEEHRSWWHGKWSHDTKLMVVGAIVYIVLNFVARGVLSLLETLGTPIFLEVFDGTDTTDASHFYLILGVLGLSVYFGLGFARKIASEIAMLIFGFMLIGAGLITLAIVERENLNKIQFVGGCALVLSFGSPIVQTVILSSFSTVLGSQPQGTLMGLITMAGSVGRIVFPLSISVLDEQVLSAVCIGGILCYSTWVRCLSRPSHRFVIGFPEPIHS</sequence>
<gene>
    <name evidence="9" type="ORF">ACA1_384700</name>
</gene>
<proteinExistence type="predicted"/>
<dbReference type="InterPro" id="IPR051068">
    <property type="entry name" value="MFS_Domain-Containing_Protein"/>
</dbReference>
<dbReference type="EMBL" id="KB007900">
    <property type="protein sequence ID" value="ELR21735.1"/>
    <property type="molecule type" value="Genomic_DNA"/>
</dbReference>
<feature type="transmembrane region" description="Helical" evidence="7">
    <location>
        <begin position="420"/>
        <end position="438"/>
    </location>
</feature>
<dbReference type="GeneID" id="14922646"/>
<feature type="transmembrane region" description="Helical" evidence="7">
    <location>
        <begin position="70"/>
        <end position="91"/>
    </location>
</feature>
<organism evidence="9 10">
    <name type="scientific">Acanthamoeba castellanii (strain ATCC 30010 / Neff)</name>
    <dbReference type="NCBI Taxonomy" id="1257118"/>
    <lineage>
        <taxon>Eukaryota</taxon>
        <taxon>Amoebozoa</taxon>
        <taxon>Discosea</taxon>
        <taxon>Longamoebia</taxon>
        <taxon>Centramoebida</taxon>
        <taxon>Acanthamoebidae</taxon>
        <taxon>Acanthamoeba</taxon>
    </lineage>
</organism>
<dbReference type="GO" id="GO:0012505">
    <property type="term" value="C:endomembrane system"/>
    <property type="evidence" value="ECO:0007669"/>
    <property type="project" value="UniProtKB-SubCell"/>
</dbReference>
<comment type="subcellular location">
    <subcellularLocation>
        <location evidence="1">Endomembrane system</location>
        <topology evidence="1">Multi-pass membrane protein</topology>
    </subcellularLocation>
</comment>
<feature type="domain" description="Major facilitator superfamily (MFS) profile" evidence="8">
    <location>
        <begin position="73"/>
        <end position="547"/>
    </location>
</feature>
<evidence type="ECO:0000256" key="3">
    <source>
        <dbReference type="ARBA" id="ARBA00022692"/>
    </source>
</evidence>
<feature type="region of interest" description="Disordered" evidence="6">
    <location>
        <begin position="293"/>
        <end position="331"/>
    </location>
</feature>
<dbReference type="RefSeq" id="XP_004347117.1">
    <property type="nucleotide sequence ID" value="XM_004347067.1"/>
</dbReference>
<name>L8H981_ACACF</name>
<evidence type="ECO:0000313" key="10">
    <source>
        <dbReference type="Proteomes" id="UP000011083"/>
    </source>
</evidence>
<feature type="transmembrane region" description="Helical" evidence="7">
    <location>
        <begin position="120"/>
        <end position="142"/>
    </location>
</feature>
<dbReference type="SUPFAM" id="SSF103473">
    <property type="entry name" value="MFS general substrate transporter"/>
    <property type="match status" value="1"/>
</dbReference>
<keyword evidence="4 7" id="KW-1133">Transmembrane helix</keyword>
<accession>L8H981</accession>
<feature type="transmembrane region" description="Helical" evidence="7">
    <location>
        <begin position="154"/>
        <end position="174"/>
    </location>
</feature>
<protein>
    <submittedName>
        <fullName evidence="9">Transporter, major facilitator subfamily protein</fullName>
    </submittedName>
</protein>
<feature type="compositionally biased region" description="Basic and acidic residues" evidence="6">
    <location>
        <begin position="300"/>
        <end position="324"/>
    </location>
</feature>
<reference evidence="9 10" key="1">
    <citation type="journal article" date="2013" name="Genome Biol.">
        <title>Genome of Acanthamoeba castellanii highlights extensive lateral gene transfer and early evolution of tyrosine kinase signaling.</title>
        <authorList>
            <person name="Clarke M."/>
            <person name="Lohan A.J."/>
            <person name="Liu B."/>
            <person name="Lagkouvardos I."/>
            <person name="Roy S."/>
            <person name="Zafar N."/>
            <person name="Bertelli C."/>
            <person name="Schilde C."/>
            <person name="Kianianmomeni A."/>
            <person name="Burglin T.R."/>
            <person name="Frech C."/>
            <person name="Turcotte B."/>
            <person name="Kopec K.O."/>
            <person name="Synnott J.M."/>
            <person name="Choo C."/>
            <person name="Paponov I."/>
            <person name="Finkler A."/>
            <person name="Soon Heng Tan C."/>
            <person name="Hutchins A.P."/>
            <person name="Weinmeier T."/>
            <person name="Rattei T."/>
            <person name="Chu J.S."/>
            <person name="Gimenez G."/>
            <person name="Irimia M."/>
            <person name="Rigden D.J."/>
            <person name="Fitzpatrick D.A."/>
            <person name="Lorenzo-Morales J."/>
            <person name="Bateman A."/>
            <person name="Chiu C.H."/>
            <person name="Tang P."/>
            <person name="Hegemann P."/>
            <person name="Fromm H."/>
            <person name="Raoult D."/>
            <person name="Greub G."/>
            <person name="Miranda-Saavedra D."/>
            <person name="Chen N."/>
            <person name="Nash P."/>
            <person name="Ginger M.L."/>
            <person name="Horn M."/>
            <person name="Schaap P."/>
            <person name="Caler L."/>
            <person name="Loftus B."/>
        </authorList>
    </citation>
    <scope>NUCLEOTIDE SEQUENCE [LARGE SCALE GENOMIC DNA]</scope>
    <source>
        <strain evidence="9 10">Neff</strain>
    </source>
</reference>
<feature type="transmembrane region" description="Helical" evidence="7">
    <location>
        <begin position="350"/>
        <end position="372"/>
    </location>
</feature>
<keyword evidence="2" id="KW-0813">Transport</keyword>
<dbReference type="OrthoDB" id="20171at2759"/>
<evidence type="ECO:0000256" key="5">
    <source>
        <dbReference type="ARBA" id="ARBA00023136"/>
    </source>
</evidence>
<dbReference type="InterPro" id="IPR036259">
    <property type="entry name" value="MFS_trans_sf"/>
</dbReference>